<gene>
    <name evidence="1" type="ORF">THARTR1_03451</name>
</gene>
<comment type="caution">
    <text evidence="1">The sequence shown here is derived from an EMBL/GenBank/DDBJ whole genome shotgun (WGS) entry which is preliminary data.</text>
</comment>
<accession>A0A2K0UG38</accession>
<evidence type="ECO:0000313" key="2">
    <source>
        <dbReference type="Proteomes" id="UP000236290"/>
    </source>
</evidence>
<proteinExistence type="predicted"/>
<name>A0A2K0UG38_TRIHA</name>
<dbReference type="OrthoDB" id="4884600at2759"/>
<reference evidence="1 2" key="1">
    <citation type="submission" date="2017-02" db="EMBL/GenBank/DDBJ databases">
        <title>Genomes of Trichoderma spp. with biocontrol activity.</title>
        <authorList>
            <person name="Gardiner D."/>
            <person name="Kazan K."/>
            <person name="Vos C."/>
            <person name="Harvey P."/>
        </authorList>
    </citation>
    <scope>NUCLEOTIDE SEQUENCE [LARGE SCALE GENOMIC DNA]</scope>
    <source>
        <strain evidence="1 2">Tr1</strain>
    </source>
</reference>
<organism evidence="1 2">
    <name type="scientific">Trichoderma harzianum</name>
    <name type="common">Hypocrea lixii</name>
    <dbReference type="NCBI Taxonomy" id="5544"/>
    <lineage>
        <taxon>Eukaryota</taxon>
        <taxon>Fungi</taxon>
        <taxon>Dikarya</taxon>
        <taxon>Ascomycota</taxon>
        <taxon>Pezizomycotina</taxon>
        <taxon>Sordariomycetes</taxon>
        <taxon>Hypocreomycetidae</taxon>
        <taxon>Hypocreales</taxon>
        <taxon>Hypocreaceae</taxon>
        <taxon>Trichoderma</taxon>
    </lineage>
</organism>
<dbReference type="EMBL" id="MTYI01000044">
    <property type="protein sequence ID" value="PNP56755.1"/>
    <property type="molecule type" value="Genomic_DNA"/>
</dbReference>
<protein>
    <submittedName>
        <fullName evidence="1">Uncharacterized protein</fullName>
    </submittedName>
</protein>
<evidence type="ECO:0000313" key="1">
    <source>
        <dbReference type="EMBL" id="PNP56755.1"/>
    </source>
</evidence>
<dbReference type="Proteomes" id="UP000236290">
    <property type="component" value="Unassembled WGS sequence"/>
</dbReference>
<dbReference type="AlphaFoldDB" id="A0A2K0UG38"/>
<sequence length="182" mass="19538">MILPKGYSQAVSAAGLFLSIIGIASGAATPTAKLLVGLGGMHLSGQSSLHNFHAAGSSEIVSRVLFFNDALKSTLDGLETGVILLIPLSIDGTLVKVTQYKKEGSSDDNYVGNIFGRDFTEKKDLFTFTVVGNHILVHRRYLTIHRIISPSTDCKDIPEPGSAIQFDTAGKLVLYYPQKKGQ</sequence>